<dbReference type="Proteomes" id="UP000011693">
    <property type="component" value="Unassembled WGS sequence"/>
</dbReference>
<reference evidence="1 2" key="1">
    <citation type="journal article" date="2014" name="PLoS Genet.">
        <title>Phylogenetically driven sequencing of extremely halophilic archaea reveals strategies for static and dynamic osmo-response.</title>
        <authorList>
            <person name="Becker E.A."/>
            <person name="Seitzer P.M."/>
            <person name="Tritt A."/>
            <person name="Larsen D."/>
            <person name="Krusor M."/>
            <person name="Yao A.I."/>
            <person name="Wu D."/>
            <person name="Madern D."/>
            <person name="Eisen J.A."/>
            <person name="Darling A.E."/>
            <person name="Facciotti M.T."/>
        </authorList>
    </citation>
    <scope>NUCLEOTIDE SEQUENCE [LARGE SCALE GENOMIC DNA]</scope>
    <source>
        <strain evidence="1 2">JCM 10990</strain>
    </source>
</reference>
<evidence type="ECO:0000313" key="1">
    <source>
        <dbReference type="EMBL" id="ELY93033.1"/>
    </source>
</evidence>
<evidence type="ECO:0000313" key="2">
    <source>
        <dbReference type="Proteomes" id="UP000011693"/>
    </source>
</evidence>
<protein>
    <submittedName>
        <fullName evidence="1">ISH9-type transposase ISHwa3</fullName>
    </submittedName>
</protein>
<organism evidence="1 2">
    <name type="scientific">Natrialba chahannaoensis JCM 10990</name>
    <dbReference type="NCBI Taxonomy" id="1227492"/>
    <lineage>
        <taxon>Archaea</taxon>
        <taxon>Methanobacteriati</taxon>
        <taxon>Methanobacteriota</taxon>
        <taxon>Stenosarchaea group</taxon>
        <taxon>Halobacteria</taxon>
        <taxon>Halobacteriales</taxon>
        <taxon>Natrialbaceae</taxon>
        <taxon>Natrialba</taxon>
    </lineage>
</organism>
<name>M0A6T7_9EURY</name>
<keyword evidence="2" id="KW-1185">Reference proteome</keyword>
<dbReference type="AlphaFoldDB" id="M0A6T7"/>
<comment type="caution">
    <text evidence="1">The sequence shown here is derived from an EMBL/GenBank/DDBJ whole genome shotgun (WGS) entry which is preliminary data.</text>
</comment>
<dbReference type="PATRIC" id="fig|1227492.4.peg.4024"/>
<sequence>MLLRQSEQLHDLSEHAAIDATFYGRDCTNHHYCKRTNYQVQTLKITKLVDTATQSVLDLHCSTTLGANADLCEQIARQNASDLRPLAADKGMTSNNSVNSIFAN</sequence>
<dbReference type="EMBL" id="AOIN01000100">
    <property type="protein sequence ID" value="ELY93033.1"/>
    <property type="molecule type" value="Genomic_DNA"/>
</dbReference>
<gene>
    <name evidence="1" type="ORF">C482_20201</name>
</gene>
<proteinExistence type="predicted"/>
<accession>M0A6T7</accession>